<evidence type="ECO:0000256" key="4">
    <source>
        <dbReference type="PIRSR" id="PIRSR600407-2"/>
    </source>
</evidence>
<gene>
    <name evidence="7" type="primary">ENTPD8</name>
    <name evidence="7" type="ORF">OS493_012039</name>
</gene>
<evidence type="ECO:0000256" key="3">
    <source>
        <dbReference type="PIRSR" id="PIRSR600407-1"/>
    </source>
</evidence>
<dbReference type="PROSITE" id="PS51257">
    <property type="entry name" value="PROKAR_LIPOPROTEIN"/>
    <property type="match status" value="1"/>
</dbReference>
<organism evidence="7 8">
    <name type="scientific">Desmophyllum pertusum</name>
    <dbReference type="NCBI Taxonomy" id="174260"/>
    <lineage>
        <taxon>Eukaryota</taxon>
        <taxon>Metazoa</taxon>
        <taxon>Cnidaria</taxon>
        <taxon>Anthozoa</taxon>
        <taxon>Hexacorallia</taxon>
        <taxon>Scleractinia</taxon>
        <taxon>Caryophylliina</taxon>
        <taxon>Caryophylliidae</taxon>
        <taxon>Desmophyllum</taxon>
    </lineage>
</organism>
<dbReference type="Gene3D" id="3.30.420.40">
    <property type="match status" value="1"/>
</dbReference>
<feature type="binding site" evidence="4">
    <location>
        <begin position="220"/>
        <end position="224"/>
    </location>
    <ligand>
        <name>ATP</name>
        <dbReference type="ChEBI" id="CHEBI:30616"/>
    </ligand>
</feature>
<dbReference type="GO" id="GO:0004382">
    <property type="term" value="F:GDP phosphatase activity"/>
    <property type="evidence" value="ECO:0007669"/>
    <property type="project" value="TreeGrafter"/>
</dbReference>
<dbReference type="PANTHER" id="PTHR11782:SF83">
    <property type="entry name" value="GUANOSINE-DIPHOSPHATASE"/>
    <property type="match status" value="1"/>
</dbReference>
<dbReference type="GO" id="GO:0017111">
    <property type="term" value="F:ribonucleoside triphosphate phosphatase activity"/>
    <property type="evidence" value="ECO:0007669"/>
    <property type="project" value="TreeGrafter"/>
</dbReference>
<dbReference type="Gene3D" id="3.30.420.150">
    <property type="entry name" value="Exopolyphosphatase. Domain 2"/>
    <property type="match status" value="1"/>
</dbReference>
<dbReference type="GO" id="GO:0004050">
    <property type="term" value="F:apyrase activity"/>
    <property type="evidence" value="ECO:0007669"/>
    <property type="project" value="UniProtKB-EC"/>
</dbReference>
<evidence type="ECO:0000256" key="1">
    <source>
        <dbReference type="ARBA" id="ARBA00009283"/>
    </source>
</evidence>
<dbReference type="EMBL" id="MU825401">
    <property type="protein sequence ID" value="KAJ7392379.1"/>
    <property type="molecule type" value="Genomic_DNA"/>
</dbReference>
<dbReference type="CDD" id="cd24044">
    <property type="entry name" value="ASKHA_NBD_NTPDase1-like"/>
    <property type="match status" value="1"/>
</dbReference>
<keyword evidence="6" id="KW-0812">Transmembrane</keyword>
<keyword evidence="4" id="KW-0547">Nucleotide-binding</keyword>
<name>A0A9X0A684_9CNID</name>
<keyword evidence="8" id="KW-1185">Reference proteome</keyword>
<proteinExistence type="inferred from homology"/>
<dbReference type="GO" id="GO:0009134">
    <property type="term" value="P:nucleoside diphosphate catabolic process"/>
    <property type="evidence" value="ECO:0007669"/>
    <property type="project" value="TreeGrafter"/>
</dbReference>
<protein>
    <submittedName>
        <fullName evidence="7">GDA1 CD39 NTPase</fullName>
        <ecNumber evidence="7">3.6.1.5</ecNumber>
    </submittedName>
</protein>
<keyword evidence="2 5" id="KW-0378">Hydrolase</keyword>
<dbReference type="PROSITE" id="PS01238">
    <property type="entry name" value="GDA1_CD39_NTPASE"/>
    <property type="match status" value="1"/>
</dbReference>
<keyword evidence="6" id="KW-0472">Membrane</keyword>
<dbReference type="GO" id="GO:0005524">
    <property type="term" value="F:ATP binding"/>
    <property type="evidence" value="ECO:0007669"/>
    <property type="project" value="UniProtKB-KW"/>
</dbReference>
<feature type="transmembrane region" description="Helical" evidence="6">
    <location>
        <begin position="14"/>
        <end position="37"/>
    </location>
</feature>
<dbReference type="EC" id="3.6.1.5" evidence="7"/>
<sequence>MLLARSSSCLVRDWAGCIVSSCLIIFGIACITVISVYQEKIKDEYGVVLDAGSTHTDMFIYKWTVSDVIKGTALVKQIGQCTVTDKDGNVAGISSYVSDPEQAGQSLQSCIKSKAKKLIPSYLQDKSPIYLGATAGMRLLKETNAKAADDILGSVRHTLANSPFMFKDDFARIISGEEEGLSSWVTVNYLNGALNSSQDTIQNDDTLVNQRIVGALDMGGASTQITFVPSKPAWHSNKLKLYGKEYQVYTHSYLCYGKKEAERRFLAQLVQESNYSSTVDNPCGPKGHQRNVTSNYLWAPPCVKGQSSKRTAFTLRGTGNYTLCAEHVSKLFNFTSCRGNSSCSFDGVYQPPTDGVSFFAFSGYYNVIKDLNLTSNVSLGQLQVATMNICKKSWDEIVIIPGKPQFLAFYCFDAQYILTILSRGYHFDNSTANLRFVGSVNHLNLGWTLGFMINATNLLPVENPGSVSIHLIQSGVFLSSGYRRSFTDQCWGTYMYAVRWQSVQTKTVKITRTGAVNIMISSFQALMFISTTMVQAKSCDQ</sequence>
<dbReference type="AlphaFoldDB" id="A0A9X0A684"/>
<evidence type="ECO:0000256" key="2">
    <source>
        <dbReference type="ARBA" id="ARBA00022801"/>
    </source>
</evidence>
<dbReference type="GO" id="GO:0045134">
    <property type="term" value="F:UDP phosphatase activity"/>
    <property type="evidence" value="ECO:0007669"/>
    <property type="project" value="TreeGrafter"/>
</dbReference>
<keyword evidence="6" id="KW-1133">Transmembrane helix</keyword>
<comment type="caution">
    <text evidence="7">The sequence shown here is derived from an EMBL/GenBank/DDBJ whole genome shotgun (WGS) entry which is preliminary data.</text>
</comment>
<evidence type="ECO:0000313" key="8">
    <source>
        <dbReference type="Proteomes" id="UP001163046"/>
    </source>
</evidence>
<keyword evidence="4" id="KW-0067">ATP-binding</keyword>
<dbReference type="Proteomes" id="UP001163046">
    <property type="component" value="Unassembled WGS sequence"/>
</dbReference>
<feature type="active site" description="Proton acceptor" evidence="3">
    <location>
        <position position="179"/>
    </location>
</feature>
<dbReference type="PANTHER" id="PTHR11782">
    <property type="entry name" value="ADENOSINE/GUANOSINE DIPHOSPHATASE"/>
    <property type="match status" value="1"/>
</dbReference>
<evidence type="ECO:0000313" key="7">
    <source>
        <dbReference type="EMBL" id="KAJ7392379.1"/>
    </source>
</evidence>
<dbReference type="InterPro" id="IPR000407">
    <property type="entry name" value="GDA1_CD39_NTPase"/>
</dbReference>
<evidence type="ECO:0000256" key="5">
    <source>
        <dbReference type="RuleBase" id="RU003833"/>
    </source>
</evidence>
<dbReference type="Pfam" id="PF01150">
    <property type="entry name" value="GDA1_CD39"/>
    <property type="match status" value="1"/>
</dbReference>
<reference evidence="7" key="1">
    <citation type="submission" date="2023-01" db="EMBL/GenBank/DDBJ databases">
        <title>Genome assembly of the deep-sea coral Lophelia pertusa.</title>
        <authorList>
            <person name="Herrera S."/>
            <person name="Cordes E."/>
        </authorList>
    </citation>
    <scope>NUCLEOTIDE SEQUENCE</scope>
    <source>
        <strain evidence="7">USNM1676648</strain>
        <tissue evidence="7">Polyp</tissue>
    </source>
</reference>
<comment type="similarity">
    <text evidence="1 5">Belongs to the GDA1/CD39 NTPase family.</text>
</comment>
<evidence type="ECO:0000256" key="6">
    <source>
        <dbReference type="SAM" id="Phobius"/>
    </source>
</evidence>
<dbReference type="OrthoDB" id="6372431at2759"/>
<accession>A0A9X0A684</accession>
<dbReference type="GO" id="GO:0005886">
    <property type="term" value="C:plasma membrane"/>
    <property type="evidence" value="ECO:0007669"/>
    <property type="project" value="TreeGrafter"/>
</dbReference>